<dbReference type="AlphaFoldDB" id="A0A2N3KSX5"/>
<sequence length="68" mass="7626">MAGGVMQKTVILALKTAENRGCDFGAILMARLRSFAWFFALKILRFWGCHVIMRPTQPKGVGVSRKNE</sequence>
<name>A0A2N3KSX5_9PROT</name>
<organism evidence="1 2">
    <name type="scientific">Thalassospira marina</name>
    <dbReference type="NCBI Taxonomy" id="2048283"/>
    <lineage>
        <taxon>Bacteria</taxon>
        <taxon>Pseudomonadati</taxon>
        <taxon>Pseudomonadota</taxon>
        <taxon>Alphaproteobacteria</taxon>
        <taxon>Rhodospirillales</taxon>
        <taxon>Thalassospiraceae</taxon>
        <taxon>Thalassospira</taxon>
    </lineage>
</organism>
<evidence type="ECO:0000313" key="2">
    <source>
        <dbReference type="Proteomes" id="UP000233597"/>
    </source>
</evidence>
<dbReference type="Proteomes" id="UP000233597">
    <property type="component" value="Unassembled WGS sequence"/>
</dbReference>
<evidence type="ECO:0000313" key="1">
    <source>
        <dbReference type="EMBL" id="PKR53664.1"/>
    </source>
</evidence>
<dbReference type="EMBL" id="NWTK01000008">
    <property type="protein sequence ID" value="PKR53664.1"/>
    <property type="molecule type" value="Genomic_DNA"/>
</dbReference>
<proteinExistence type="predicted"/>
<protein>
    <submittedName>
        <fullName evidence="1">Uncharacterized protein</fullName>
    </submittedName>
</protein>
<gene>
    <name evidence="1" type="ORF">COO20_14150</name>
</gene>
<reference evidence="1 2" key="1">
    <citation type="submission" date="2017-09" db="EMBL/GenBank/DDBJ databases">
        <title>Biodiversity and function of Thalassospira species in the particle-attached aromatic-hydrocarbon-degrading consortia from the surface seawater of the South China Sea.</title>
        <authorList>
            <person name="Dong C."/>
            <person name="Liu R."/>
            <person name="Shao Z."/>
        </authorList>
    </citation>
    <scope>NUCLEOTIDE SEQUENCE [LARGE SCALE GENOMIC DNA]</scope>
    <source>
        <strain evidence="1 2">CSC1P2</strain>
    </source>
</reference>
<accession>A0A2N3KSX5</accession>
<comment type="caution">
    <text evidence="1">The sequence shown here is derived from an EMBL/GenBank/DDBJ whole genome shotgun (WGS) entry which is preliminary data.</text>
</comment>